<evidence type="ECO:0000259" key="4">
    <source>
        <dbReference type="PROSITE" id="PS51471"/>
    </source>
</evidence>
<dbReference type="Proteomes" id="UP000004994">
    <property type="component" value="Chromosome 3"/>
</dbReference>
<name>A0A3Q7FPD1_SOLLC</name>
<evidence type="ECO:0000256" key="3">
    <source>
        <dbReference type="ARBA" id="ARBA00023004"/>
    </source>
</evidence>
<evidence type="ECO:0000256" key="1">
    <source>
        <dbReference type="ARBA" id="ARBA00022723"/>
    </source>
</evidence>
<dbReference type="InParanoid" id="A0A3Q7FPD1"/>
<evidence type="ECO:0000313" key="5">
    <source>
        <dbReference type="EnsemblPlants" id="Solyc03g095910.2.1"/>
    </source>
</evidence>
<dbReference type="SUPFAM" id="SSF51197">
    <property type="entry name" value="Clavaminate synthase-like"/>
    <property type="match status" value="1"/>
</dbReference>
<dbReference type="InterPro" id="IPR050295">
    <property type="entry name" value="Plant_2OG-oxidoreductases"/>
</dbReference>
<dbReference type="GO" id="GO:0016491">
    <property type="term" value="F:oxidoreductase activity"/>
    <property type="evidence" value="ECO:0007669"/>
    <property type="project" value="UniProtKB-KW"/>
</dbReference>
<keyword evidence="1" id="KW-0479">Metal-binding</keyword>
<dbReference type="OMA" id="CFFRESH"/>
<dbReference type="Pfam" id="PF03171">
    <property type="entry name" value="2OG-FeII_Oxy"/>
    <property type="match status" value="1"/>
</dbReference>
<dbReference type="InterPro" id="IPR027443">
    <property type="entry name" value="IPNS-like_sf"/>
</dbReference>
<dbReference type="PROSITE" id="PS51471">
    <property type="entry name" value="FE2OG_OXY"/>
    <property type="match status" value="1"/>
</dbReference>
<keyword evidence="3" id="KW-0408">Iron</keyword>
<proteinExistence type="predicted"/>
<feature type="domain" description="Fe2OG dioxygenase" evidence="4">
    <location>
        <begin position="2"/>
        <end position="98"/>
    </location>
</feature>
<evidence type="ECO:0000313" key="6">
    <source>
        <dbReference type="Proteomes" id="UP000004994"/>
    </source>
</evidence>
<dbReference type="InterPro" id="IPR044861">
    <property type="entry name" value="IPNS-like_FE2OG_OXY"/>
</dbReference>
<dbReference type="Gramene" id="Solyc03g095910.2.1">
    <property type="protein sequence ID" value="Solyc03g095910.2.1"/>
    <property type="gene ID" value="Solyc03g095910.2"/>
</dbReference>
<dbReference type="InterPro" id="IPR005123">
    <property type="entry name" value="Oxoglu/Fe-dep_dioxygenase_dom"/>
</dbReference>
<dbReference type="AlphaFoldDB" id="A0A3Q7FPD1"/>
<reference evidence="5" key="1">
    <citation type="journal article" date="2012" name="Nature">
        <title>The tomato genome sequence provides insights into fleshy fruit evolution.</title>
        <authorList>
            <consortium name="Tomato Genome Consortium"/>
        </authorList>
    </citation>
    <scope>NUCLEOTIDE SEQUENCE [LARGE SCALE GENOMIC DNA]</scope>
    <source>
        <strain evidence="5">cv. Heinz 1706</strain>
    </source>
</reference>
<accession>A0A3Q7FPD1</accession>
<dbReference type="STRING" id="4081.A0A3Q7FPD1"/>
<keyword evidence="6" id="KW-1185">Reference proteome</keyword>
<dbReference type="EnsemblPlants" id="Solyc03g095910.2.1">
    <property type="protein sequence ID" value="Solyc03g095910.2.1"/>
    <property type="gene ID" value="Solyc03g095910.2"/>
</dbReference>
<sequence length="125" mass="13927">MDFFQLNCTCNYYPPCPQPELGMGNTQHTDVDFVTVLLQDDIGGLQVLHQNHWVDVPPTPGALVVNLGDILKYLSAEHRAISNRDGSRTSVACFFRESHVESSKLYGPITEFLSEDNPPNIVPPQ</sequence>
<organism evidence="5">
    <name type="scientific">Solanum lycopersicum</name>
    <name type="common">Tomato</name>
    <name type="synonym">Lycopersicon esculentum</name>
    <dbReference type="NCBI Taxonomy" id="4081"/>
    <lineage>
        <taxon>Eukaryota</taxon>
        <taxon>Viridiplantae</taxon>
        <taxon>Streptophyta</taxon>
        <taxon>Embryophyta</taxon>
        <taxon>Tracheophyta</taxon>
        <taxon>Spermatophyta</taxon>
        <taxon>Magnoliopsida</taxon>
        <taxon>eudicotyledons</taxon>
        <taxon>Gunneridae</taxon>
        <taxon>Pentapetalae</taxon>
        <taxon>asterids</taxon>
        <taxon>lamiids</taxon>
        <taxon>Solanales</taxon>
        <taxon>Solanaceae</taxon>
        <taxon>Solanoideae</taxon>
        <taxon>Solaneae</taxon>
        <taxon>Solanum</taxon>
        <taxon>Solanum subgen. Lycopersicon</taxon>
    </lineage>
</organism>
<dbReference type="GO" id="GO:0046872">
    <property type="term" value="F:metal ion binding"/>
    <property type="evidence" value="ECO:0007669"/>
    <property type="project" value="UniProtKB-KW"/>
</dbReference>
<reference evidence="5" key="2">
    <citation type="submission" date="2019-01" db="UniProtKB">
        <authorList>
            <consortium name="EnsemblPlants"/>
        </authorList>
    </citation>
    <scope>IDENTIFICATION</scope>
    <source>
        <strain evidence="5">cv. Heinz 1706</strain>
    </source>
</reference>
<evidence type="ECO:0000256" key="2">
    <source>
        <dbReference type="ARBA" id="ARBA00023002"/>
    </source>
</evidence>
<keyword evidence="2" id="KW-0560">Oxidoreductase</keyword>
<protein>
    <recommendedName>
        <fullName evidence="4">Fe2OG dioxygenase domain-containing protein</fullName>
    </recommendedName>
</protein>
<dbReference type="PANTHER" id="PTHR47991">
    <property type="entry name" value="OXOGLUTARATE/IRON-DEPENDENT DIOXYGENASE"/>
    <property type="match status" value="1"/>
</dbReference>
<dbReference type="Gene3D" id="2.60.120.330">
    <property type="entry name" value="B-lactam Antibiotic, Isopenicillin N Synthase, Chain"/>
    <property type="match status" value="1"/>
</dbReference>